<dbReference type="Proteomes" id="UP001549106">
    <property type="component" value="Unassembled WGS sequence"/>
</dbReference>
<proteinExistence type="predicted"/>
<dbReference type="InterPro" id="IPR029044">
    <property type="entry name" value="Nucleotide-diphossugar_trans"/>
</dbReference>
<dbReference type="CDD" id="cd00761">
    <property type="entry name" value="Glyco_tranf_GTA_type"/>
    <property type="match status" value="1"/>
</dbReference>
<name>A0ABV2M968_9FIRM</name>
<evidence type="ECO:0000313" key="2">
    <source>
        <dbReference type="EMBL" id="MET3751872.1"/>
    </source>
</evidence>
<comment type="caution">
    <text evidence="2">The sequence shown here is derived from an EMBL/GenBank/DDBJ whole genome shotgun (WGS) entry which is preliminary data.</text>
</comment>
<evidence type="ECO:0000259" key="1">
    <source>
        <dbReference type="Pfam" id="PF00535"/>
    </source>
</evidence>
<dbReference type="PANTHER" id="PTHR43685">
    <property type="entry name" value="GLYCOSYLTRANSFERASE"/>
    <property type="match status" value="1"/>
</dbReference>
<gene>
    <name evidence="2" type="ORF">ABID24_003134</name>
</gene>
<dbReference type="EMBL" id="JBEPMJ010000030">
    <property type="protein sequence ID" value="MET3751872.1"/>
    <property type="molecule type" value="Genomic_DNA"/>
</dbReference>
<evidence type="ECO:0000313" key="3">
    <source>
        <dbReference type="Proteomes" id="UP001549106"/>
    </source>
</evidence>
<organism evidence="2 3">
    <name type="scientific">Blautia caecimuris</name>
    <dbReference type="NCBI Taxonomy" id="1796615"/>
    <lineage>
        <taxon>Bacteria</taxon>
        <taxon>Bacillati</taxon>
        <taxon>Bacillota</taxon>
        <taxon>Clostridia</taxon>
        <taxon>Lachnospirales</taxon>
        <taxon>Lachnospiraceae</taxon>
        <taxon>Blautia</taxon>
    </lineage>
</organism>
<dbReference type="Pfam" id="PF00535">
    <property type="entry name" value="Glycos_transf_2"/>
    <property type="match status" value="1"/>
</dbReference>
<dbReference type="PANTHER" id="PTHR43685:SF2">
    <property type="entry name" value="GLYCOSYLTRANSFERASE 2-LIKE DOMAIN-CONTAINING PROTEIN"/>
    <property type="match status" value="1"/>
</dbReference>
<dbReference type="InterPro" id="IPR050834">
    <property type="entry name" value="Glycosyltransf_2"/>
</dbReference>
<dbReference type="SUPFAM" id="SSF53448">
    <property type="entry name" value="Nucleotide-diphospho-sugar transferases"/>
    <property type="match status" value="1"/>
</dbReference>
<keyword evidence="3" id="KW-1185">Reference proteome</keyword>
<dbReference type="RefSeq" id="WP_257465376.1">
    <property type="nucleotide sequence ID" value="NZ_BAABXP010000002.1"/>
</dbReference>
<dbReference type="Gene3D" id="3.90.550.10">
    <property type="entry name" value="Spore Coat Polysaccharide Biosynthesis Protein SpsA, Chain A"/>
    <property type="match status" value="1"/>
</dbReference>
<accession>A0ABV2M968</accession>
<sequence>MEDLREEIINMCKVSVVIPTYSRNSTLDRAIKSVLDQTFKDFEIIVIDDNPVDSKWRKSTELLMQKYIDNEKIRYIKNEKNMGGSGARNVGIKASKGEYIAFLDDDDEYLPQKVEKQLEVFERQENKKLALVYSFCEYMYNGKVVYNDCKAYRGQCLYELMTENCIAATSQWMVRKASVLNAGMFPIVPSKQDSQMMLRLLTKGYEIDYVPEILSRYYLDDDFVHISTRGMSGVNGERLYREECRKYYYLLKNIQILEVEYSFAKNLYEKYDYKKMRDEATEELRFMLDVRFFVTVIYLTKYKLKKMKRIIRKHYKVRNK</sequence>
<reference evidence="2 3" key="1">
    <citation type="submission" date="2024-06" db="EMBL/GenBank/DDBJ databases">
        <title>Genomic Encyclopedia of Type Strains, Phase IV (KMG-IV): sequencing the most valuable type-strain genomes for metagenomic binning, comparative biology and taxonomic classification.</title>
        <authorList>
            <person name="Goeker M."/>
        </authorList>
    </citation>
    <scope>NUCLEOTIDE SEQUENCE [LARGE SCALE GENOMIC DNA]</scope>
    <source>
        <strain evidence="2 3">DSM 29492</strain>
    </source>
</reference>
<protein>
    <submittedName>
        <fullName evidence="2">Glycosyltransferase involved in cell wall biosynthesis</fullName>
    </submittedName>
</protein>
<feature type="domain" description="Glycosyltransferase 2-like" evidence="1">
    <location>
        <begin position="15"/>
        <end position="126"/>
    </location>
</feature>
<dbReference type="InterPro" id="IPR001173">
    <property type="entry name" value="Glyco_trans_2-like"/>
</dbReference>